<protein>
    <recommendedName>
        <fullName evidence="6">WW domain-containing oxidoreductase</fullName>
    </recommendedName>
</protein>
<dbReference type="EMBL" id="JASWJB010000031">
    <property type="protein sequence ID" value="KAK2608836.1"/>
    <property type="molecule type" value="Genomic_DNA"/>
</dbReference>
<proteinExistence type="inferred from homology"/>
<evidence type="ECO:0000313" key="5">
    <source>
        <dbReference type="Proteomes" id="UP001251528"/>
    </source>
</evidence>
<keyword evidence="2" id="KW-0560">Oxidoreductase</keyword>
<dbReference type="AlphaFoldDB" id="A0AAJ0CUX3"/>
<name>A0AAJ0CUX3_9HYPO</name>
<dbReference type="GO" id="GO:0016491">
    <property type="term" value="F:oxidoreductase activity"/>
    <property type="evidence" value="ECO:0007669"/>
    <property type="project" value="UniProtKB-KW"/>
</dbReference>
<dbReference type="PANTHER" id="PTHR24320:SF272">
    <property type="entry name" value="NAD(P)-BINDING ROSSMANN-FOLD SUPERFAMILY PROTEIN"/>
    <property type="match status" value="1"/>
</dbReference>
<dbReference type="InterPro" id="IPR036291">
    <property type="entry name" value="NAD(P)-bd_dom_sf"/>
</dbReference>
<comment type="similarity">
    <text evidence="1">Belongs to the short-chain dehydrogenases/reductases (SDR) family.</text>
</comment>
<evidence type="ECO:0000256" key="2">
    <source>
        <dbReference type="ARBA" id="ARBA00023002"/>
    </source>
</evidence>
<feature type="region of interest" description="Disordered" evidence="3">
    <location>
        <begin position="1"/>
        <end position="20"/>
    </location>
</feature>
<dbReference type="SUPFAM" id="SSF51735">
    <property type="entry name" value="NAD(P)-binding Rossmann-fold domains"/>
    <property type="match status" value="1"/>
</dbReference>
<dbReference type="Gene3D" id="3.40.50.720">
    <property type="entry name" value="NAD(P)-binding Rossmann-like Domain"/>
    <property type="match status" value="1"/>
</dbReference>
<dbReference type="Proteomes" id="UP001251528">
    <property type="component" value="Unassembled WGS sequence"/>
</dbReference>
<sequence length="332" mass="35478">MPEYRTAHANPQGPGDSRPTALQVVQDNDMEGKLVGKNVVVTGASSGLGVETARAFKATGATLFLTARNIPRARAALAEIWDDSTMHLIEMDQASLQSVQSGAEQILSKANAVHILIANAGIMAVPELQLTKDGFETQFATNYLSHFLLFNLLRPALVQAASTSFNPRVVVVSAAAHRVSGVGEPGDYNFEKTSYEPWVAYARSKTAFIYMANEIDRRYAHLGLHANSLHPGIVGTGIGKYLSAEMVDAIAHQQALVIKSPAQGAATTLCAAIGKEWETRGGVYLNDCASAEAGELDGDPSKGTYVGHTYDVGAASRLWESSLQMVDKFLAK</sequence>
<organism evidence="4 5">
    <name type="scientific">Conoideocrella luteorostrata</name>
    <dbReference type="NCBI Taxonomy" id="1105319"/>
    <lineage>
        <taxon>Eukaryota</taxon>
        <taxon>Fungi</taxon>
        <taxon>Dikarya</taxon>
        <taxon>Ascomycota</taxon>
        <taxon>Pezizomycotina</taxon>
        <taxon>Sordariomycetes</taxon>
        <taxon>Hypocreomycetidae</taxon>
        <taxon>Hypocreales</taxon>
        <taxon>Clavicipitaceae</taxon>
        <taxon>Conoideocrella</taxon>
    </lineage>
</organism>
<gene>
    <name evidence="4" type="ORF">QQS21_002549</name>
</gene>
<evidence type="ECO:0000256" key="1">
    <source>
        <dbReference type="ARBA" id="ARBA00006484"/>
    </source>
</evidence>
<evidence type="ECO:0000313" key="4">
    <source>
        <dbReference type="EMBL" id="KAK2608836.1"/>
    </source>
</evidence>
<evidence type="ECO:0000256" key="3">
    <source>
        <dbReference type="SAM" id="MobiDB-lite"/>
    </source>
</evidence>
<dbReference type="PANTHER" id="PTHR24320">
    <property type="entry name" value="RETINOL DEHYDROGENASE"/>
    <property type="match status" value="1"/>
</dbReference>
<reference evidence="4" key="1">
    <citation type="submission" date="2023-06" db="EMBL/GenBank/DDBJ databases">
        <title>Conoideocrella luteorostrata (Hypocreales: Clavicipitaceae), a potential biocontrol fungus for elongate hemlock scale in United States Christmas tree production areas.</title>
        <authorList>
            <person name="Barrett H."/>
            <person name="Lovett B."/>
            <person name="Macias A.M."/>
            <person name="Stajich J.E."/>
            <person name="Kasson M.T."/>
        </authorList>
    </citation>
    <scope>NUCLEOTIDE SEQUENCE</scope>
    <source>
        <strain evidence="4">ARSEF 14590</strain>
    </source>
</reference>
<evidence type="ECO:0008006" key="6">
    <source>
        <dbReference type="Google" id="ProtNLM"/>
    </source>
</evidence>
<accession>A0AAJ0CUX3</accession>
<dbReference type="InterPro" id="IPR002347">
    <property type="entry name" value="SDR_fam"/>
</dbReference>
<dbReference type="Pfam" id="PF00106">
    <property type="entry name" value="adh_short"/>
    <property type="match status" value="1"/>
</dbReference>
<comment type="caution">
    <text evidence="4">The sequence shown here is derived from an EMBL/GenBank/DDBJ whole genome shotgun (WGS) entry which is preliminary data.</text>
</comment>
<dbReference type="PRINTS" id="PR00081">
    <property type="entry name" value="GDHRDH"/>
</dbReference>
<keyword evidence="5" id="KW-1185">Reference proteome</keyword>